<feature type="transmembrane region" description="Helical" evidence="2">
    <location>
        <begin position="345"/>
        <end position="370"/>
    </location>
</feature>
<proteinExistence type="predicted"/>
<evidence type="ECO:0000256" key="1">
    <source>
        <dbReference type="SAM" id="MobiDB-lite"/>
    </source>
</evidence>
<reference evidence="3 4" key="1">
    <citation type="submission" date="2018-03" db="EMBL/GenBank/DDBJ databases">
        <title>Genome assembly of novel Miniimonas species PCH200.</title>
        <authorList>
            <person name="Thakur V."/>
            <person name="Kumar V."/>
            <person name="Singh D."/>
        </authorList>
    </citation>
    <scope>NUCLEOTIDE SEQUENCE [LARGE SCALE GENOMIC DNA]</scope>
    <source>
        <strain evidence="3 4">PCH200</strain>
    </source>
</reference>
<comment type="caution">
    <text evidence="3">The sequence shown here is derived from an EMBL/GenBank/DDBJ whole genome shotgun (WGS) entry which is preliminary data.</text>
</comment>
<dbReference type="InterPro" id="IPR019283">
    <property type="entry name" value="DUF2330"/>
</dbReference>
<dbReference type="Pfam" id="PF10092">
    <property type="entry name" value="DUF2330"/>
    <property type="match status" value="1"/>
</dbReference>
<name>A0A2U1ZVE9_9MICO</name>
<sequence length="380" mass="39550">MITSPGMPERRSAPPTVSVMTGRSATDGPRTHRTHLARRVVAMLGSAAAMTGLALGMAAPASAAGPVLVSSGDLDISAQRAVVSWVDGQQRMLIELDLEGNADPGASAVLLLATPTPPQVTVADPAVMQSFVDAGSPELIEEEHWWPDLQSFGGGGDRPAWLRPEVALAEISLSTHAPASGAQIAGFYAGQGFPVGEETTLALQTYTAGGWAITEVRIDPGEESTDVRSTPVLDLSFASPDAVVPMLLYAGGALPLDLSTYVLGTERLDRTSMPSSASVRYSGPITSGTDPLLTDWLAPYGGTAVMTVVDQPTIQTSQMTEDIRFGPSIYGPISAGTEVVRVERIIFGIPAGLVLVAGGMVLVAVLGVIASRLMNRGYED</sequence>
<evidence type="ECO:0008006" key="5">
    <source>
        <dbReference type="Google" id="ProtNLM"/>
    </source>
</evidence>
<keyword evidence="4" id="KW-1185">Reference proteome</keyword>
<keyword evidence="2" id="KW-0812">Transmembrane</keyword>
<organism evidence="3 4">
    <name type="scientific">Serinibacter arcticus</name>
    <dbReference type="NCBI Taxonomy" id="1655435"/>
    <lineage>
        <taxon>Bacteria</taxon>
        <taxon>Bacillati</taxon>
        <taxon>Actinomycetota</taxon>
        <taxon>Actinomycetes</taxon>
        <taxon>Micrococcales</taxon>
        <taxon>Beutenbergiaceae</taxon>
        <taxon>Serinibacter</taxon>
    </lineage>
</organism>
<gene>
    <name evidence="3" type="ORF">C8046_10185</name>
</gene>
<protein>
    <recommendedName>
        <fullName evidence="5">DUF2330 domain-containing protein</fullName>
    </recommendedName>
</protein>
<evidence type="ECO:0000313" key="3">
    <source>
        <dbReference type="EMBL" id="PWD50967.1"/>
    </source>
</evidence>
<dbReference type="EMBL" id="PYHR01000002">
    <property type="protein sequence ID" value="PWD50967.1"/>
    <property type="molecule type" value="Genomic_DNA"/>
</dbReference>
<dbReference type="AlphaFoldDB" id="A0A2U1ZVE9"/>
<feature type="region of interest" description="Disordered" evidence="1">
    <location>
        <begin position="1"/>
        <end position="32"/>
    </location>
</feature>
<dbReference type="Proteomes" id="UP000245166">
    <property type="component" value="Unassembled WGS sequence"/>
</dbReference>
<evidence type="ECO:0000256" key="2">
    <source>
        <dbReference type="SAM" id="Phobius"/>
    </source>
</evidence>
<evidence type="ECO:0000313" key="4">
    <source>
        <dbReference type="Proteomes" id="UP000245166"/>
    </source>
</evidence>
<keyword evidence="2" id="KW-1133">Transmembrane helix</keyword>
<keyword evidence="2" id="KW-0472">Membrane</keyword>
<accession>A0A2U1ZVE9</accession>